<dbReference type="WBParaSite" id="GPLIN_001099100">
    <property type="protein sequence ID" value="GPLIN_001099100"/>
    <property type="gene ID" value="GPLIN_001099100"/>
</dbReference>
<dbReference type="Proteomes" id="UP000050741">
    <property type="component" value="Unassembled WGS sequence"/>
</dbReference>
<feature type="chain" id="PRO_5008147465" evidence="2">
    <location>
        <begin position="24"/>
        <end position="731"/>
    </location>
</feature>
<reference evidence="4" key="1">
    <citation type="submission" date="2013-12" db="EMBL/GenBank/DDBJ databases">
        <authorList>
            <person name="Aslett M."/>
        </authorList>
    </citation>
    <scope>NUCLEOTIDE SEQUENCE [LARGE SCALE GENOMIC DNA]</scope>
    <source>
        <strain evidence="4">Lindley</strain>
    </source>
</reference>
<evidence type="ECO:0000259" key="3">
    <source>
        <dbReference type="PROSITE" id="PS51304"/>
    </source>
</evidence>
<organism evidence="4 5">
    <name type="scientific">Globodera pallida</name>
    <name type="common">Potato cyst nematode worm</name>
    <name type="synonym">Heterodera pallida</name>
    <dbReference type="NCBI Taxonomy" id="36090"/>
    <lineage>
        <taxon>Eukaryota</taxon>
        <taxon>Metazoa</taxon>
        <taxon>Ecdysozoa</taxon>
        <taxon>Nematoda</taxon>
        <taxon>Chromadorea</taxon>
        <taxon>Rhabditida</taxon>
        <taxon>Tylenchina</taxon>
        <taxon>Tylenchomorpha</taxon>
        <taxon>Tylenchoidea</taxon>
        <taxon>Heteroderidae</taxon>
        <taxon>Heteroderinae</taxon>
        <taxon>Globodera</taxon>
    </lineage>
</organism>
<reference evidence="5" key="3">
    <citation type="submission" date="2016-06" db="UniProtKB">
        <authorList>
            <consortium name="WormBaseParasite"/>
        </authorList>
    </citation>
    <scope>IDENTIFICATION</scope>
</reference>
<dbReference type="InterPro" id="IPR013320">
    <property type="entry name" value="ConA-like_dom_sf"/>
</dbReference>
<dbReference type="Pfam" id="PF00337">
    <property type="entry name" value="Gal-bind_lectin"/>
    <property type="match status" value="1"/>
</dbReference>
<feature type="signal peptide" evidence="2">
    <location>
        <begin position="1"/>
        <end position="23"/>
    </location>
</feature>
<proteinExistence type="predicted"/>
<evidence type="ECO:0000256" key="1">
    <source>
        <dbReference type="ARBA" id="ARBA00022734"/>
    </source>
</evidence>
<dbReference type="SUPFAM" id="SSF49899">
    <property type="entry name" value="Concanavalin A-like lectins/glucanases"/>
    <property type="match status" value="1"/>
</dbReference>
<keyword evidence="1" id="KW-0430">Lectin</keyword>
<dbReference type="PROSITE" id="PS51304">
    <property type="entry name" value="GALECTIN"/>
    <property type="match status" value="1"/>
</dbReference>
<reference evidence="4" key="2">
    <citation type="submission" date="2014-05" db="EMBL/GenBank/DDBJ databases">
        <title>The genome and life-stage specific transcriptomes of Globodera pallida elucidate key aspects of plant parasitism by a cyst nematode.</title>
        <authorList>
            <person name="Cotton J.A."/>
            <person name="Lilley C.J."/>
            <person name="Jones L.M."/>
            <person name="Kikuchi T."/>
            <person name="Reid A.J."/>
            <person name="Thorpe P."/>
            <person name="Tsai I.J."/>
            <person name="Beasley H."/>
            <person name="Blok V."/>
            <person name="Cock P.J.A."/>
            <person name="Van den Akker S.E."/>
            <person name="Holroyd N."/>
            <person name="Hunt M."/>
            <person name="Mantelin S."/>
            <person name="Naghra H."/>
            <person name="Pain A."/>
            <person name="Palomares-Rius J.E."/>
            <person name="Zarowiecki M."/>
            <person name="Berriman M."/>
            <person name="Jones J.T."/>
            <person name="Urwin P.E."/>
        </authorList>
    </citation>
    <scope>NUCLEOTIDE SEQUENCE [LARGE SCALE GENOMIC DNA]</scope>
    <source>
        <strain evidence="4">Lindley</strain>
    </source>
</reference>
<keyword evidence="4" id="KW-1185">Reference proteome</keyword>
<sequence length="731" mass="83476">MIIPATTLFLLAAFCSCFHQSFSKKEILYLSDPAQNYFETKYNAMDQCFSKETRERIFSFALKFKLDGKCKKGMLICYPGALDINGTKFAYGMAPGVLFIVKNEPGNDVAIKCAEKQRFECTTGSKEERKKYCLSGSTWHGIRLSKPTDASDMFLLELSFTNKTLYLSDPAQNYFETKYNAMDQCFSKETREQIFSFALKFKLDGKCKKGMLICYPGALDINGTKFAYGMAPGVQFGVKNEPGNDVAIKCAEKQRFECTTGSKEERKKYCLSGSTWHGIRLSKPTDASDLFLLELSFTNKTYQFNPKNEFSIEFGDQDSLITVLKDRLGNRIAFSHDEDNAICKAYLTRTAEKGVHLSNYLGLWMLGLDFLPINFRETLQLHVYRDCGCELHASFLTPNDNPSEVTYGMAYIPHECRPLAEQFELALQTPISNNKRIRVMFRVNYNATDYVSIRLGNLKRDLVMLMKIRGDTIILGSNIERDTRISLKRAGRNSLLKRFDQKYLRIDFVVRAYFYETRINGIPLTRYFPWPHDWWLREGETVDVAYVELNGGLYPDSADTEILETRSLRDSSNESAHIDFGRPLCVGDSVIIRGQINKDADRLYISLLHNAFEADTHLGTALLEIQLNFTDGGQNYLASSYQQWSEEDGINKPWKFKEAEKKYLLQRGDAFQMRILLSSADKDDLNTHLMNGSTTLPHWAIQYIRIDGNLIGNETHVTVQSGSANVLYDQF</sequence>
<keyword evidence="2" id="KW-0732">Signal</keyword>
<dbReference type="GO" id="GO:0030246">
    <property type="term" value="F:carbohydrate binding"/>
    <property type="evidence" value="ECO:0007669"/>
    <property type="project" value="UniProtKB-KW"/>
</dbReference>
<feature type="domain" description="Galectin" evidence="3">
    <location>
        <begin position="576"/>
        <end position="720"/>
    </location>
</feature>
<dbReference type="SMART" id="SM00908">
    <property type="entry name" value="Gal-bind_lectin"/>
    <property type="match status" value="1"/>
</dbReference>
<evidence type="ECO:0000256" key="2">
    <source>
        <dbReference type="SAM" id="SignalP"/>
    </source>
</evidence>
<evidence type="ECO:0000313" key="5">
    <source>
        <dbReference type="WBParaSite" id="GPLIN_001099100"/>
    </source>
</evidence>
<name>A0A183CDN7_GLOPA</name>
<dbReference type="Gene3D" id="2.60.120.200">
    <property type="match status" value="1"/>
</dbReference>
<dbReference type="InterPro" id="IPR001079">
    <property type="entry name" value="Galectin_CRD"/>
</dbReference>
<accession>A0A183CDN7</accession>
<dbReference type="AlphaFoldDB" id="A0A183CDN7"/>
<protein>
    <submittedName>
        <fullName evidence="5">Galectin domain-containing protein</fullName>
    </submittedName>
</protein>
<evidence type="ECO:0000313" key="4">
    <source>
        <dbReference type="Proteomes" id="UP000050741"/>
    </source>
</evidence>